<dbReference type="InterPro" id="IPR050600">
    <property type="entry name" value="SETD3_SETD6_MTase"/>
</dbReference>
<keyword evidence="3" id="KW-1185">Reference proteome</keyword>
<proteinExistence type="predicted"/>
<evidence type="ECO:0000313" key="3">
    <source>
        <dbReference type="Proteomes" id="UP000706124"/>
    </source>
</evidence>
<name>A0A9P7SG69_9HYPO</name>
<dbReference type="GO" id="GO:0005634">
    <property type="term" value="C:nucleus"/>
    <property type="evidence" value="ECO:0007669"/>
    <property type="project" value="TreeGrafter"/>
</dbReference>
<dbReference type="SUPFAM" id="SSF82199">
    <property type="entry name" value="SET domain"/>
    <property type="match status" value="1"/>
</dbReference>
<dbReference type="Gene3D" id="3.90.1410.10">
    <property type="entry name" value="set domain protein methyltransferase, domain 1"/>
    <property type="match status" value="1"/>
</dbReference>
<organism evidence="2 3">
    <name type="scientific">Claviceps pazoutovae</name>
    <dbReference type="NCBI Taxonomy" id="1649127"/>
    <lineage>
        <taxon>Eukaryota</taxon>
        <taxon>Fungi</taxon>
        <taxon>Dikarya</taxon>
        <taxon>Ascomycota</taxon>
        <taxon>Pezizomycotina</taxon>
        <taxon>Sordariomycetes</taxon>
        <taxon>Hypocreomycetidae</taxon>
        <taxon>Hypocreales</taxon>
        <taxon>Clavicipitaceae</taxon>
        <taxon>Claviceps</taxon>
    </lineage>
</organism>
<accession>A0A9P7SG69</accession>
<reference evidence="2 3" key="1">
    <citation type="journal article" date="2020" name="bioRxiv">
        <title>Whole genome comparisons of ergot fungi reveals the divergence and evolution of species within the genus Claviceps are the result of varying mechanisms driving genome evolution and host range expansion.</title>
        <authorList>
            <person name="Wyka S.A."/>
            <person name="Mondo S.J."/>
            <person name="Liu M."/>
            <person name="Dettman J."/>
            <person name="Nalam V."/>
            <person name="Broders K.D."/>
        </authorList>
    </citation>
    <scope>NUCLEOTIDE SEQUENCE [LARGE SCALE GENOMIC DNA]</scope>
    <source>
        <strain evidence="2 3">CCC 1485</strain>
    </source>
</reference>
<dbReference type="OrthoDB" id="42889at2759"/>
<dbReference type="InterPro" id="IPR046341">
    <property type="entry name" value="SET_dom_sf"/>
</dbReference>
<protein>
    <recommendedName>
        <fullName evidence="4">SET domain-containing protein</fullName>
    </recommendedName>
</protein>
<comment type="caution">
    <text evidence="2">The sequence shown here is derived from an EMBL/GenBank/DDBJ whole genome shotgun (WGS) entry which is preliminary data.</text>
</comment>
<dbReference type="PANTHER" id="PTHR13271:SF146">
    <property type="entry name" value="SET DOMAIN-CONTAINING PROTEIN"/>
    <property type="match status" value="1"/>
</dbReference>
<dbReference type="Proteomes" id="UP000706124">
    <property type="component" value="Unassembled WGS sequence"/>
</dbReference>
<evidence type="ECO:0008006" key="4">
    <source>
        <dbReference type="Google" id="ProtNLM"/>
    </source>
</evidence>
<dbReference type="PANTHER" id="PTHR13271">
    <property type="entry name" value="UNCHARACTERIZED PUTATIVE METHYLTRANSFERASE"/>
    <property type="match status" value="1"/>
</dbReference>
<dbReference type="AlphaFoldDB" id="A0A9P7SG69"/>
<dbReference type="EMBL" id="SRPO01000302">
    <property type="protein sequence ID" value="KAG5934533.1"/>
    <property type="molecule type" value="Genomic_DNA"/>
</dbReference>
<evidence type="ECO:0000313" key="2">
    <source>
        <dbReference type="EMBL" id="KAG5934533.1"/>
    </source>
</evidence>
<sequence length="505" mass="55881">MSPPSSSTSPGSVAESITTLVDWAVSLGATLHPSVEVYDDAQTGLSFRVKPSAPHPVQAFEPIVQLPATLSLSYLDAVAQQKEQQDDAPFAEEVLTSTPPHVVGRLFLVREYLRGRSSFWWPYIQALPQPGLKDRRSWALPPFWDADEAELLDGTNVEVGIAKVRQDVQSEFAHARKLLSACAVRDPILDEGLTTDLYQWAYCIFASRSFRPSLVLLDARHKALLPAGVAMDDFSVLLPLMDVGNHDMTVDVRWELDHDAKQCSLRVGKEHQPGEQVFNNYGLKTNAELLLGYGFMVPASEALHNDYIHVRKRGAPGPQLSNPSNTSQDSSDLSISSNASHEYLISLRPLAHPSTLLARARQSIMISSPSDLPLLGSFQHVQLEMVWDILCTLTSSSQRRFLMPVPVGQDREPDDVDSYHRRLFFSGHVGASAREVLGQTVAIIQHQLLQELERLNETDVEVVDGVEADLTGNQRLALDYRARCRGVLEGVLEAMDGDDVFGDEE</sequence>
<dbReference type="GO" id="GO:0016279">
    <property type="term" value="F:protein-lysine N-methyltransferase activity"/>
    <property type="evidence" value="ECO:0007669"/>
    <property type="project" value="TreeGrafter"/>
</dbReference>
<feature type="compositionally biased region" description="Low complexity" evidence="1">
    <location>
        <begin position="324"/>
        <end position="334"/>
    </location>
</feature>
<feature type="region of interest" description="Disordered" evidence="1">
    <location>
        <begin position="314"/>
        <end position="334"/>
    </location>
</feature>
<gene>
    <name evidence="2" type="ORF">E4U60_003808</name>
</gene>
<evidence type="ECO:0000256" key="1">
    <source>
        <dbReference type="SAM" id="MobiDB-lite"/>
    </source>
</evidence>